<name>A0A9Q1H243_HOLLE</name>
<reference evidence="5" key="1">
    <citation type="submission" date="2021-10" db="EMBL/GenBank/DDBJ databases">
        <title>Tropical sea cucumber genome reveals ecological adaptation and Cuvierian tubules defense mechanism.</title>
        <authorList>
            <person name="Chen T."/>
        </authorList>
    </citation>
    <scope>NUCLEOTIDE SEQUENCE</scope>
    <source>
        <strain evidence="5">Nanhai2018</strain>
        <tissue evidence="5">Muscle</tissue>
    </source>
</reference>
<evidence type="ECO:0000256" key="1">
    <source>
        <dbReference type="ARBA" id="ARBA00022614"/>
    </source>
</evidence>
<sequence length="388" mass="44523">MFLNNTLIEKLSLHNNILQFIPSISFKPLKNLVYIDLGRNEIQVIESNVFMDIKNLEYISFSNAIRDVHPLTFNGLINLTTLHLSFNNISKFPIGSLQHYLSNLRYLYIGNNFLLNIQTTDQGFESCQQLVLESNLITSLQNFSLIGFPNLFSLILTDNFIKRIDPYIFGSSEHPLEILNLISNNLEDLPIFLLRNLPLLKYLFLQNNKITTVPKEAFLKNSFLQNLDLSSNTIHTCHPLSLQGLTNLRTLKLSYNNLTNLSVEMFDSSFESRIWFYGNYWRCDCKMFDIQQRFKVNPELIFGMTCFDPIDVRGVDVMKVMFANYSDDKLDVTMALSTTDAAFSSDIGALFHDVIFFIFGVVIVVGLIILLPGFGRRRLVSVWKNCAA</sequence>
<dbReference type="GO" id="GO:0005886">
    <property type="term" value="C:plasma membrane"/>
    <property type="evidence" value="ECO:0007669"/>
    <property type="project" value="TreeGrafter"/>
</dbReference>
<evidence type="ECO:0000313" key="5">
    <source>
        <dbReference type="EMBL" id="KAJ8029311.1"/>
    </source>
</evidence>
<evidence type="ECO:0000256" key="2">
    <source>
        <dbReference type="ARBA" id="ARBA00022729"/>
    </source>
</evidence>
<gene>
    <name evidence="5" type="ORF">HOLleu_28676</name>
</gene>
<evidence type="ECO:0000256" key="3">
    <source>
        <dbReference type="ARBA" id="ARBA00022737"/>
    </source>
</evidence>
<keyword evidence="6" id="KW-1185">Reference proteome</keyword>
<dbReference type="InterPro" id="IPR032675">
    <property type="entry name" value="LRR_dom_sf"/>
</dbReference>
<keyword evidence="4" id="KW-1133">Transmembrane helix</keyword>
<evidence type="ECO:0000256" key="4">
    <source>
        <dbReference type="SAM" id="Phobius"/>
    </source>
</evidence>
<dbReference type="AlphaFoldDB" id="A0A9Q1H243"/>
<dbReference type="Pfam" id="PF00560">
    <property type="entry name" value="LRR_1"/>
    <property type="match status" value="1"/>
</dbReference>
<dbReference type="InterPro" id="IPR003591">
    <property type="entry name" value="Leu-rich_rpt_typical-subtyp"/>
</dbReference>
<dbReference type="InterPro" id="IPR001611">
    <property type="entry name" value="Leu-rich_rpt"/>
</dbReference>
<dbReference type="OrthoDB" id="2013775at2759"/>
<dbReference type="PROSITE" id="PS51450">
    <property type="entry name" value="LRR"/>
    <property type="match status" value="3"/>
</dbReference>
<dbReference type="Pfam" id="PF13855">
    <property type="entry name" value="LRR_8"/>
    <property type="match status" value="3"/>
</dbReference>
<evidence type="ECO:0000313" key="6">
    <source>
        <dbReference type="Proteomes" id="UP001152320"/>
    </source>
</evidence>
<dbReference type="PANTHER" id="PTHR24369:SF210">
    <property type="entry name" value="CHAOPTIN-RELATED"/>
    <property type="match status" value="1"/>
</dbReference>
<dbReference type="InterPro" id="IPR050541">
    <property type="entry name" value="LRR_TM_domain-containing"/>
</dbReference>
<dbReference type="Proteomes" id="UP001152320">
    <property type="component" value="Chromosome 14"/>
</dbReference>
<keyword evidence="3" id="KW-0677">Repeat</keyword>
<comment type="caution">
    <text evidence="5">The sequence shown here is derived from an EMBL/GenBank/DDBJ whole genome shotgun (WGS) entry which is preliminary data.</text>
</comment>
<dbReference type="EMBL" id="JAIZAY010000014">
    <property type="protein sequence ID" value="KAJ8029311.1"/>
    <property type="molecule type" value="Genomic_DNA"/>
</dbReference>
<keyword evidence="1" id="KW-0433">Leucine-rich repeat</keyword>
<keyword evidence="4" id="KW-0472">Membrane</keyword>
<keyword evidence="2" id="KW-0732">Signal</keyword>
<organism evidence="5 6">
    <name type="scientific">Holothuria leucospilota</name>
    <name type="common">Black long sea cucumber</name>
    <name type="synonym">Mertensiothuria leucospilota</name>
    <dbReference type="NCBI Taxonomy" id="206669"/>
    <lineage>
        <taxon>Eukaryota</taxon>
        <taxon>Metazoa</taxon>
        <taxon>Echinodermata</taxon>
        <taxon>Eleutherozoa</taxon>
        <taxon>Echinozoa</taxon>
        <taxon>Holothuroidea</taxon>
        <taxon>Aspidochirotacea</taxon>
        <taxon>Aspidochirotida</taxon>
        <taxon>Holothuriidae</taxon>
        <taxon>Holothuria</taxon>
    </lineage>
</organism>
<dbReference type="PANTHER" id="PTHR24369">
    <property type="entry name" value="ANTIGEN BSP, PUTATIVE-RELATED"/>
    <property type="match status" value="1"/>
</dbReference>
<keyword evidence="4" id="KW-0812">Transmembrane</keyword>
<protein>
    <submittedName>
        <fullName evidence="5">Leucine-rich repeat-containing protein 15</fullName>
    </submittedName>
</protein>
<accession>A0A9Q1H243</accession>
<dbReference type="SMART" id="SM00369">
    <property type="entry name" value="LRR_TYP"/>
    <property type="match status" value="6"/>
</dbReference>
<dbReference type="Gene3D" id="3.80.10.10">
    <property type="entry name" value="Ribonuclease Inhibitor"/>
    <property type="match status" value="4"/>
</dbReference>
<proteinExistence type="predicted"/>
<feature type="transmembrane region" description="Helical" evidence="4">
    <location>
        <begin position="354"/>
        <end position="374"/>
    </location>
</feature>
<dbReference type="SUPFAM" id="SSF52058">
    <property type="entry name" value="L domain-like"/>
    <property type="match status" value="1"/>
</dbReference>